<accession>A0ABN9UWR7</accession>
<gene>
    <name evidence="2" type="ORF">PCOR1329_LOCUS51305</name>
</gene>
<name>A0ABN9UWR7_9DINO</name>
<feature type="region of interest" description="Disordered" evidence="1">
    <location>
        <begin position="1"/>
        <end position="76"/>
    </location>
</feature>
<comment type="caution">
    <text evidence="2">The sequence shown here is derived from an EMBL/GenBank/DDBJ whole genome shotgun (WGS) entry which is preliminary data.</text>
</comment>
<sequence>GERERGGGGRGGREGDGGTGRTRRTRRTRTRRTRRRARTRAETTDGGAGARGVEGAATRQDQAARRRGPATGAAPVLGTALAVVASDTYAERSTPFPSSMTASSA</sequence>
<keyword evidence="3" id="KW-1185">Reference proteome</keyword>
<feature type="compositionally biased region" description="Basic and acidic residues" evidence="1">
    <location>
        <begin position="1"/>
        <end position="16"/>
    </location>
</feature>
<feature type="compositionally biased region" description="Basic residues" evidence="1">
    <location>
        <begin position="21"/>
        <end position="38"/>
    </location>
</feature>
<feature type="non-terminal residue" evidence="2">
    <location>
        <position position="1"/>
    </location>
</feature>
<reference evidence="2" key="1">
    <citation type="submission" date="2023-10" db="EMBL/GenBank/DDBJ databases">
        <authorList>
            <person name="Chen Y."/>
            <person name="Shah S."/>
            <person name="Dougan E. K."/>
            <person name="Thang M."/>
            <person name="Chan C."/>
        </authorList>
    </citation>
    <scope>NUCLEOTIDE SEQUENCE [LARGE SCALE GENOMIC DNA]</scope>
</reference>
<protein>
    <recommendedName>
        <fullName evidence="4">Subtilisin</fullName>
    </recommendedName>
</protein>
<dbReference type="EMBL" id="CAUYUJ010016222">
    <property type="protein sequence ID" value="CAK0863050.1"/>
    <property type="molecule type" value="Genomic_DNA"/>
</dbReference>
<feature type="non-terminal residue" evidence="2">
    <location>
        <position position="105"/>
    </location>
</feature>
<evidence type="ECO:0000256" key="1">
    <source>
        <dbReference type="SAM" id="MobiDB-lite"/>
    </source>
</evidence>
<proteinExistence type="predicted"/>
<evidence type="ECO:0000313" key="2">
    <source>
        <dbReference type="EMBL" id="CAK0863050.1"/>
    </source>
</evidence>
<organism evidence="2 3">
    <name type="scientific">Prorocentrum cordatum</name>
    <dbReference type="NCBI Taxonomy" id="2364126"/>
    <lineage>
        <taxon>Eukaryota</taxon>
        <taxon>Sar</taxon>
        <taxon>Alveolata</taxon>
        <taxon>Dinophyceae</taxon>
        <taxon>Prorocentrales</taxon>
        <taxon>Prorocentraceae</taxon>
        <taxon>Prorocentrum</taxon>
    </lineage>
</organism>
<evidence type="ECO:0000313" key="3">
    <source>
        <dbReference type="Proteomes" id="UP001189429"/>
    </source>
</evidence>
<dbReference type="Proteomes" id="UP001189429">
    <property type="component" value="Unassembled WGS sequence"/>
</dbReference>
<evidence type="ECO:0008006" key="4">
    <source>
        <dbReference type="Google" id="ProtNLM"/>
    </source>
</evidence>